<dbReference type="SUPFAM" id="SSF51215">
    <property type="entry name" value="Regulatory protein AraC"/>
    <property type="match status" value="1"/>
</dbReference>
<keyword evidence="3" id="KW-0804">Transcription</keyword>
<evidence type="ECO:0000259" key="4">
    <source>
        <dbReference type="PROSITE" id="PS01124"/>
    </source>
</evidence>
<evidence type="ECO:0000313" key="5">
    <source>
        <dbReference type="EMBL" id="AIQ64920.1"/>
    </source>
</evidence>
<dbReference type="InterPro" id="IPR018060">
    <property type="entry name" value="HTH_AraC"/>
</dbReference>
<dbReference type="STRING" id="169760.PSTEL_19185"/>
<dbReference type="EMBL" id="CP009286">
    <property type="protein sequence ID" value="AIQ64920.1"/>
    <property type="molecule type" value="Genomic_DNA"/>
</dbReference>
<dbReference type="HOGENOM" id="CLU_000445_88_3_9"/>
<dbReference type="InterPro" id="IPR020449">
    <property type="entry name" value="Tscrpt_reg_AraC-type_HTH"/>
</dbReference>
<dbReference type="PANTHER" id="PTHR43280">
    <property type="entry name" value="ARAC-FAMILY TRANSCRIPTIONAL REGULATOR"/>
    <property type="match status" value="1"/>
</dbReference>
<dbReference type="InterPro" id="IPR014710">
    <property type="entry name" value="RmlC-like_jellyroll"/>
</dbReference>
<reference evidence="5 6" key="1">
    <citation type="submission" date="2014-08" db="EMBL/GenBank/DDBJ databases">
        <title>Comparative genomics of the Paenibacillus odorifer group.</title>
        <authorList>
            <person name="den Bakker H.C."/>
            <person name="Tsai Y.-C."/>
            <person name="Martin N."/>
            <person name="Korlach J."/>
            <person name="Wiedmann M."/>
        </authorList>
    </citation>
    <scope>NUCLEOTIDE SEQUENCE [LARGE SCALE GENOMIC DNA]</scope>
    <source>
        <strain evidence="5 6">DSM 14472</strain>
    </source>
</reference>
<gene>
    <name evidence="5" type="ORF">PSTEL_19185</name>
</gene>
<dbReference type="PROSITE" id="PS00041">
    <property type="entry name" value="HTH_ARAC_FAMILY_1"/>
    <property type="match status" value="1"/>
</dbReference>
<sequence>MPMPDPSFPVKLHKVSNYEHGQTLFSHHWHEHLEFLYIASGSATIECSATQLHAESGDLVVVNSNELHYGISTADDLFYYVIIVDLSLLQSHFVDAIETKFITPISRNLMLFENLITGDADINNCLISLVRELNERSLGYELSIKSHLYGLLTVLVRKYVTPATEADAYRHRQQDLERFHFVFQYVDEHYNEKITVEQLAALVPLSRVHFSRLFKQLTNKTITEYINLVRINRSEDLLRSTGMNVSEIALATGFSDVYYFSRMFKRLKKVSPKEWRNLGSSSSAH</sequence>
<dbReference type="OrthoDB" id="9791615at2"/>
<evidence type="ECO:0000256" key="3">
    <source>
        <dbReference type="ARBA" id="ARBA00023163"/>
    </source>
</evidence>
<name>A0A089LXU0_9BACL</name>
<dbReference type="KEGG" id="pste:PSTEL_19185"/>
<dbReference type="AlphaFoldDB" id="A0A089LXU0"/>
<dbReference type="PANTHER" id="PTHR43280:SF2">
    <property type="entry name" value="HTH-TYPE TRANSCRIPTIONAL REGULATOR EXSA"/>
    <property type="match status" value="1"/>
</dbReference>
<dbReference type="InterPro" id="IPR018062">
    <property type="entry name" value="HTH_AraC-typ_CS"/>
</dbReference>
<proteinExistence type="predicted"/>
<dbReference type="SMART" id="SM00342">
    <property type="entry name" value="HTH_ARAC"/>
    <property type="match status" value="1"/>
</dbReference>
<dbReference type="Proteomes" id="UP000029507">
    <property type="component" value="Chromosome"/>
</dbReference>
<organism evidence="5 6">
    <name type="scientific">Paenibacillus stellifer</name>
    <dbReference type="NCBI Taxonomy" id="169760"/>
    <lineage>
        <taxon>Bacteria</taxon>
        <taxon>Bacillati</taxon>
        <taxon>Bacillota</taxon>
        <taxon>Bacilli</taxon>
        <taxon>Bacillales</taxon>
        <taxon>Paenibacillaceae</taxon>
        <taxon>Paenibacillus</taxon>
    </lineage>
</organism>
<dbReference type="Gene3D" id="2.60.120.10">
    <property type="entry name" value="Jelly Rolls"/>
    <property type="match status" value="1"/>
</dbReference>
<dbReference type="InterPro" id="IPR037923">
    <property type="entry name" value="HTH-like"/>
</dbReference>
<evidence type="ECO:0000313" key="6">
    <source>
        <dbReference type="Proteomes" id="UP000029507"/>
    </source>
</evidence>
<dbReference type="PROSITE" id="PS01124">
    <property type="entry name" value="HTH_ARAC_FAMILY_2"/>
    <property type="match status" value="1"/>
</dbReference>
<dbReference type="GO" id="GO:0043565">
    <property type="term" value="F:sequence-specific DNA binding"/>
    <property type="evidence" value="ECO:0007669"/>
    <property type="project" value="InterPro"/>
</dbReference>
<keyword evidence="1" id="KW-0805">Transcription regulation</keyword>
<feature type="domain" description="HTH araC/xylS-type" evidence="4">
    <location>
        <begin position="180"/>
        <end position="278"/>
    </location>
</feature>
<keyword evidence="2" id="KW-0238">DNA-binding</keyword>
<accession>A0A089LXU0</accession>
<evidence type="ECO:0000256" key="2">
    <source>
        <dbReference type="ARBA" id="ARBA00023125"/>
    </source>
</evidence>
<dbReference type="Gene3D" id="1.10.10.60">
    <property type="entry name" value="Homeodomain-like"/>
    <property type="match status" value="2"/>
</dbReference>
<dbReference type="Pfam" id="PF12833">
    <property type="entry name" value="HTH_18"/>
    <property type="match status" value="1"/>
</dbReference>
<evidence type="ECO:0000256" key="1">
    <source>
        <dbReference type="ARBA" id="ARBA00023015"/>
    </source>
</evidence>
<dbReference type="InterPro" id="IPR009057">
    <property type="entry name" value="Homeodomain-like_sf"/>
</dbReference>
<dbReference type="PRINTS" id="PR00032">
    <property type="entry name" value="HTHARAC"/>
</dbReference>
<protein>
    <submittedName>
        <fullName evidence="5">AraC family transcriptional regulator</fullName>
    </submittedName>
</protein>
<dbReference type="InterPro" id="IPR003313">
    <property type="entry name" value="AraC-bd"/>
</dbReference>
<dbReference type="GO" id="GO:0003700">
    <property type="term" value="F:DNA-binding transcription factor activity"/>
    <property type="evidence" value="ECO:0007669"/>
    <property type="project" value="InterPro"/>
</dbReference>
<keyword evidence="6" id="KW-1185">Reference proteome</keyword>
<dbReference type="Pfam" id="PF02311">
    <property type="entry name" value="AraC_binding"/>
    <property type="match status" value="1"/>
</dbReference>
<dbReference type="SUPFAM" id="SSF46689">
    <property type="entry name" value="Homeodomain-like"/>
    <property type="match status" value="2"/>
</dbReference>